<name>A0ABY2DJP3_9ACTN</name>
<evidence type="ECO:0000256" key="9">
    <source>
        <dbReference type="ARBA" id="ARBA00032837"/>
    </source>
</evidence>
<reference evidence="11 12" key="1">
    <citation type="submission" date="2019-02" db="EMBL/GenBank/DDBJ databases">
        <title>Draft genome sequences of novel Actinobacteria.</title>
        <authorList>
            <person name="Sahin N."/>
            <person name="Ay H."/>
            <person name="Saygin H."/>
        </authorList>
    </citation>
    <scope>NUCLEOTIDE SEQUENCE [LARGE SCALE GENOMIC DNA]</scope>
    <source>
        <strain evidence="11 12">JCM 30529</strain>
    </source>
</reference>
<gene>
    <name evidence="11" type="ORF">E1091_06405</name>
</gene>
<keyword evidence="12" id="KW-1185">Reference proteome</keyword>
<sequence length="68" mass="7683">MPYPEIRPRRLRRTPAVRRLVSETRVAPAELVLPMFVKEGLTEPRPIASLPGVLQHSRDSLRKAAVEA</sequence>
<dbReference type="Gene3D" id="3.20.20.70">
    <property type="entry name" value="Aldolase class I"/>
    <property type="match status" value="1"/>
</dbReference>
<protein>
    <recommendedName>
        <fullName evidence="5">Delta-aminolevulinic acid dehydratase</fullName>
        <ecNumber evidence="4">4.2.1.24</ecNumber>
    </recommendedName>
    <alternativeName>
        <fullName evidence="9">Porphobilinogen synthase</fullName>
    </alternativeName>
</protein>
<dbReference type="Proteomes" id="UP000295626">
    <property type="component" value="Unassembled WGS sequence"/>
</dbReference>
<evidence type="ECO:0000256" key="8">
    <source>
        <dbReference type="ARBA" id="ARBA00023244"/>
    </source>
</evidence>
<dbReference type="EMBL" id="SMKE01000153">
    <property type="protein sequence ID" value="TDB99657.1"/>
    <property type="molecule type" value="Genomic_DNA"/>
</dbReference>
<comment type="catalytic activity">
    <reaction evidence="10">
        <text>2 5-aminolevulinate = porphobilinogen + 2 H2O + H(+)</text>
        <dbReference type="Rhea" id="RHEA:24064"/>
        <dbReference type="ChEBI" id="CHEBI:15377"/>
        <dbReference type="ChEBI" id="CHEBI:15378"/>
        <dbReference type="ChEBI" id="CHEBI:58126"/>
        <dbReference type="ChEBI" id="CHEBI:356416"/>
        <dbReference type="EC" id="4.2.1.24"/>
    </reaction>
</comment>
<keyword evidence="6" id="KW-0350">Heme biosynthesis</keyword>
<dbReference type="SMART" id="SM01004">
    <property type="entry name" value="ALAD"/>
    <property type="match status" value="1"/>
</dbReference>
<evidence type="ECO:0000256" key="1">
    <source>
        <dbReference type="ARBA" id="ARBA00004694"/>
    </source>
</evidence>
<evidence type="ECO:0000313" key="12">
    <source>
        <dbReference type="Proteomes" id="UP000295626"/>
    </source>
</evidence>
<dbReference type="Pfam" id="PF00490">
    <property type="entry name" value="ALAD"/>
    <property type="match status" value="1"/>
</dbReference>
<organism evidence="11 12">
    <name type="scientific">Micromonospora fluostatini</name>
    <dbReference type="NCBI Taxonomy" id="1629071"/>
    <lineage>
        <taxon>Bacteria</taxon>
        <taxon>Bacillati</taxon>
        <taxon>Actinomycetota</taxon>
        <taxon>Actinomycetes</taxon>
        <taxon>Micromonosporales</taxon>
        <taxon>Micromonosporaceae</taxon>
        <taxon>Micromonospora</taxon>
    </lineage>
</organism>
<comment type="pathway">
    <text evidence="1">Porphyrin-containing compound metabolism; protoporphyrin-IX biosynthesis; coproporphyrinogen-III from 5-aminolevulinate: step 1/4.</text>
</comment>
<proteinExistence type="inferred from homology"/>
<evidence type="ECO:0000256" key="4">
    <source>
        <dbReference type="ARBA" id="ARBA00012053"/>
    </source>
</evidence>
<keyword evidence="8" id="KW-0627">Porphyrin biosynthesis</keyword>
<dbReference type="SUPFAM" id="SSF51569">
    <property type="entry name" value="Aldolase"/>
    <property type="match status" value="1"/>
</dbReference>
<evidence type="ECO:0000256" key="6">
    <source>
        <dbReference type="ARBA" id="ARBA00023133"/>
    </source>
</evidence>
<dbReference type="InterPro" id="IPR013785">
    <property type="entry name" value="Aldolase_TIM"/>
</dbReference>
<evidence type="ECO:0000256" key="5">
    <source>
        <dbReference type="ARBA" id="ARBA00020771"/>
    </source>
</evidence>
<feature type="non-terminal residue" evidence="11">
    <location>
        <position position="68"/>
    </location>
</feature>
<evidence type="ECO:0000256" key="3">
    <source>
        <dbReference type="ARBA" id="ARBA00011823"/>
    </source>
</evidence>
<accession>A0ABY2DJP3</accession>
<dbReference type="EC" id="4.2.1.24" evidence="4"/>
<evidence type="ECO:0000256" key="10">
    <source>
        <dbReference type="ARBA" id="ARBA00047651"/>
    </source>
</evidence>
<comment type="subunit">
    <text evidence="3">Homooctamer.</text>
</comment>
<evidence type="ECO:0000256" key="7">
    <source>
        <dbReference type="ARBA" id="ARBA00023239"/>
    </source>
</evidence>
<keyword evidence="7" id="KW-0456">Lyase</keyword>
<comment type="similarity">
    <text evidence="2">Belongs to the ALAD family.</text>
</comment>
<evidence type="ECO:0000313" key="11">
    <source>
        <dbReference type="EMBL" id="TDB99657.1"/>
    </source>
</evidence>
<dbReference type="InterPro" id="IPR001731">
    <property type="entry name" value="ALAD"/>
</dbReference>
<comment type="caution">
    <text evidence="11">The sequence shown here is derived from an EMBL/GenBank/DDBJ whole genome shotgun (WGS) entry which is preliminary data.</text>
</comment>
<evidence type="ECO:0000256" key="2">
    <source>
        <dbReference type="ARBA" id="ARBA00008055"/>
    </source>
</evidence>